<dbReference type="Pfam" id="PF08879">
    <property type="entry name" value="WRC"/>
    <property type="match status" value="1"/>
</dbReference>
<name>A0A8B8PCC9_9MYRT</name>
<comment type="similarity">
    <text evidence="2 5">Belongs to the GRF family.</text>
</comment>
<dbReference type="GeneID" id="115742278"/>
<dbReference type="GO" id="GO:0006351">
    <property type="term" value="P:DNA-templated transcription"/>
    <property type="evidence" value="ECO:0007669"/>
    <property type="project" value="UniProtKB-UniRule"/>
</dbReference>
<organism evidence="9 10">
    <name type="scientific">Rhodamnia argentea</name>
    <dbReference type="NCBI Taxonomy" id="178133"/>
    <lineage>
        <taxon>Eukaryota</taxon>
        <taxon>Viridiplantae</taxon>
        <taxon>Streptophyta</taxon>
        <taxon>Embryophyta</taxon>
        <taxon>Tracheophyta</taxon>
        <taxon>Spermatophyta</taxon>
        <taxon>Magnoliopsida</taxon>
        <taxon>eudicotyledons</taxon>
        <taxon>Gunneridae</taxon>
        <taxon>Pentapetalae</taxon>
        <taxon>rosids</taxon>
        <taxon>malvids</taxon>
        <taxon>Myrtales</taxon>
        <taxon>Myrtaceae</taxon>
        <taxon>Myrtoideae</taxon>
        <taxon>Myrteae</taxon>
        <taxon>Australasian group</taxon>
        <taxon>Rhodamnia</taxon>
    </lineage>
</organism>
<dbReference type="RefSeq" id="XP_030532329.1">
    <property type="nucleotide sequence ID" value="XM_030676469.2"/>
</dbReference>
<keyword evidence="5" id="KW-0805">Transcription regulation</keyword>
<evidence type="ECO:0000256" key="5">
    <source>
        <dbReference type="RuleBase" id="RU367127"/>
    </source>
</evidence>
<keyword evidence="5" id="KW-0010">Activator</keyword>
<evidence type="ECO:0000256" key="6">
    <source>
        <dbReference type="SAM" id="MobiDB-lite"/>
    </source>
</evidence>
<feature type="domain" description="WRC" evidence="8">
    <location>
        <begin position="175"/>
        <end position="219"/>
    </location>
</feature>
<feature type="compositionally biased region" description="Low complexity" evidence="6">
    <location>
        <begin position="318"/>
        <end position="334"/>
    </location>
</feature>
<evidence type="ECO:0000256" key="1">
    <source>
        <dbReference type="ARBA" id="ARBA00004123"/>
    </source>
</evidence>
<dbReference type="SMART" id="SM00951">
    <property type="entry name" value="QLQ"/>
    <property type="match status" value="1"/>
</dbReference>
<comment type="function">
    <text evidence="5">Transcription activator.</text>
</comment>
<comment type="domain">
    <text evidence="5">The QLQ domain and WRC domain may be involved in protein-protein interaction and DNA-binding, respectively.</text>
</comment>
<proteinExistence type="inferred from homology"/>
<feature type="compositionally biased region" description="Low complexity" evidence="6">
    <location>
        <begin position="41"/>
        <end position="61"/>
    </location>
</feature>
<keyword evidence="9" id="KW-1185">Reference proteome</keyword>
<dbReference type="PANTHER" id="PTHR31602:SF63">
    <property type="entry name" value="GROWTH-REGULATING FACTOR 3"/>
    <property type="match status" value="1"/>
</dbReference>
<feature type="region of interest" description="Disordered" evidence="6">
    <location>
        <begin position="283"/>
        <end position="302"/>
    </location>
</feature>
<dbReference type="GO" id="GO:0006355">
    <property type="term" value="P:regulation of DNA-templated transcription"/>
    <property type="evidence" value="ECO:0007669"/>
    <property type="project" value="InterPro"/>
</dbReference>
<accession>A0A8B8PCC9</accession>
<dbReference type="AlphaFoldDB" id="A0A8B8PCC9"/>
<protein>
    <recommendedName>
        <fullName evidence="5">Growth-regulating factor</fullName>
    </recommendedName>
</protein>
<evidence type="ECO:0000313" key="10">
    <source>
        <dbReference type="RefSeq" id="XP_030532329.1"/>
    </source>
</evidence>
<feature type="region of interest" description="Disordered" evidence="6">
    <location>
        <begin position="318"/>
        <end position="434"/>
    </location>
</feature>
<keyword evidence="5" id="KW-0804">Transcription</keyword>
<feature type="region of interest" description="Disordered" evidence="6">
    <location>
        <begin position="1"/>
        <end position="61"/>
    </location>
</feature>
<evidence type="ECO:0000256" key="2">
    <source>
        <dbReference type="ARBA" id="ARBA00008122"/>
    </source>
</evidence>
<evidence type="ECO:0000259" key="7">
    <source>
        <dbReference type="PROSITE" id="PS51666"/>
    </source>
</evidence>
<evidence type="ECO:0000256" key="4">
    <source>
        <dbReference type="PROSITE-ProRule" id="PRU01002"/>
    </source>
</evidence>
<dbReference type="Proteomes" id="UP000827889">
    <property type="component" value="Chromosome 10"/>
</dbReference>
<dbReference type="PROSITE" id="PS51666">
    <property type="entry name" value="QLQ"/>
    <property type="match status" value="1"/>
</dbReference>
<sequence length="434" mass="46120">MDLQLKQWRRQQDGSEPPPAASEAPSAKLPRLVLDGPHHPQSQSQSQSQSQPMQSLAAASSSSSSSTLSLFVPDKLSSNMTAAAFPDSAPAVPRSFPRMGSYFSWAQRQELELQALIYRFMLAGAAVPAELLQPIKKSLLQAPCFLHHPLGHLQHYPQYQPALLQAGYWGRASMDPEPGRCRRTDGKKWRCSRDVVPGQKYCERHMHRGRNRSRKPVEIPTPAAAAAAAHGGAAGGFGGSNHKSADPVVAAAPLAAVAGGGHFSLSGPSPSIDLFQSYSEPKGDEQHLFESRSEVNGGSGRSDGHILRHFFDDWPRSLQDSDNSSSNASPMSSSTCLLSISIPGNPSSDVSLKLSTGHGSDEPSANGRSAAERDPPQLGNWGTGWSPNQVASMGGPLAEALRSSTSHSSSPTSVLHQQVPRGLASASEASYVST</sequence>
<dbReference type="InterPro" id="IPR014978">
    <property type="entry name" value="Gln-Leu-Gln_QLQ"/>
</dbReference>
<dbReference type="GO" id="GO:0099402">
    <property type="term" value="P:plant organ development"/>
    <property type="evidence" value="ECO:0007669"/>
    <property type="project" value="UniProtKB-ARBA"/>
</dbReference>
<dbReference type="InterPro" id="IPR031137">
    <property type="entry name" value="GRF"/>
</dbReference>
<feature type="compositionally biased region" description="Basic and acidic residues" evidence="6">
    <location>
        <begin position="283"/>
        <end position="293"/>
    </location>
</feature>
<dbReference type="InterPro" id="IPR014977">
    <property type="entry name" value="WRC_dom"/>
</dbReference>
<dbReference type="GO" id="GO:0005634">
    <property type="term" value="C:nucleus"/>
    <property type="evidence" value="ECO:0007669"/>
    <property type="project" value="UniProtKB-SubCell"/>
</dbReference>
<feature type="domain" description="QLQ" evidence="7">
    <location>
        <begin position="102"/>
        <end position="137"/>
    </location>
</feature>
<comment type="subcellular location">
    <subcellularLocation>
        <location evidence="1 4 5">Nucleus</location>
    </subcellularLocation>
</comment>
<evidence type="ECO:0000256" key="3">
    <source>
        <dbReference type="ARBA" id="ARBA00023242"/>
    </source>
</evidence>
<feature type="compositionally biased region" description="Low complexity" evidence="6">
    <location>
        <begin position="403"/>
        <end position="413"/>
    </location>
</feature>
<keyword evidence="3 4" id="KW-0539">Nucleus</keyword>
<dbReference type="PROSITE" id="PS51667">
    <property type="entry name" value="WRC"/>
    <property type="match status" value="1"/>
</dbReference>
<feature type="short sequence motif" description="Bipartite nuclear localization signal" evidence="4">
    <location>
        <begin position="180"/>
        <end position="190"/>
    </location>
</feature>
<dbReference type="KEGG" id="rarg:115742278"/>
<dbReference type="PANTHER" id="PTHR31602">
    <property type="entry name" value="GROWTH-REGULATING FACTOR 5"/>
    <property type="match status" value="1"/>
</dbReference>
<dbReference type="GO" id="GO:0005524">
    <property type="term" value="F:ATP binding"/>
    <property type="evidence" value="ECO:0007669"/>
    <property type="project" value="UniProtKB-UniRule"/>
</dbReference>
<feature type="short sequence motif" description="Bipartite nuclear localization signal" evidence="4">
    <location>
        <begin position="208"/>
        <end position="215"/>
    </location>
</feature>
<evidence type="ECO:0000313" key="9">
    <source>
        <dbReference type="Proteomes" id="UP000827889"/>
    </source>
</evidence>
<feature type="compositionally biased region" description="Polar residues" evidence="6">
    <location>
        <begin position="335"/>
        <end position="358"/>
    </location>
</feature>
<dbReference type="OrthoDB" id="1927209at2759"/>
<dbReference type="Pfam" id="PF08880">
    <property type="entry name" value="QLQ"/>
    <property type="match status" value="1"/>
</dbReference>
<evidence type="ECO:0000259" key="8">
    <source>
        <dbReference type="PROSITE" id="PS51667"/>
    </source>
</evidence>
<reference evidence="10" key="1">
    <citation type="submission" date="2025-08" db="UniProtKB">
        <authorList>
            <consortium name="RefSeq"/>
        </authorList>
    </citation>
    <scope>IDENTIFICATION</scope>
    <source>
        <tissue evidence="10">Leaf</tissue>
    </source>
</reference>
<gene>
    <name evidence="10" type="primary">LOC115742278</name>
</gene>